<name>A0A0R3KLI7_9BRAD</name>
<dbReference type="Proteomes" id="UP000050863">
    <property type="component" value="Unassembled WGS sequence"/>
</dbReference>
<evidence type="ECO:0000313" key="3">
    <source>
        <dbReference type="Proteomes" id="UP000050863"/>
    </source>
</evidence>
<dbReference type="Gene3D" id="3.40.50.1820">
    <property type="entry name" value="alpha/beta hydrolase"/>
    <property type="match status" value="1"/>
</dbReference>
<dbReference type="AlphaFoldDB" id="A0A0R3KLI7"/>
<evidence type="ECO:0000259" key="1">
    <source>
        <dbReference type="Pfam" id="PF12146"/>
    </source>
</evidence>
<accession>A0A0R3KLI7</accession>
<organism evidence="2 3">
    <name type="scientific">Bradyrhizobium jicamae</name>
    <dbReference type="NCBI Taxonomy" id="280332"/>
    <lineage>
        <taxon>Bacteria</taxon>
        <taxon>Pseudomonadati</taxon>
        <taxon>Pseudomonadota</taxon>
        <taxon>Alphaproteobacteria</taxon>
        <taxon>Hyphomicrobiales</taxon>
        <taxon>Nitrobacteraceae</taxon>
        <taxon>Bradyrhizobium</taxon>
    </lineage>
</organism>
<feature type="domain" description="Serine aminopeptidase S33" evidence="1">
    <location>
        <begin position="3"/>
        <end position="155"/>
    </location>
</feature>
<dbReference type="SUPFAM" id="SSF53474">
    <property type="entry name" value="alpha/beta-Hydrolases"/>
    <property type="match status" value="1"/>
</dbReference>
<gene>
    <name evidence="2" type="ORF">CQ12_08895</name>
</gene>
<dbReference type="InterPro" id="IPR029058">
    <property type="entry name" value="AB_hydrolase_fold"/>
</dbReference>
<dbReference type="InterPro" id="IPR022742">
    <property type="entry name" value="Hydrolase_4"/>
</dbReference>
<dbReference type="EMBL" id="LLXZ01000197">
    <property type="protein sequence ID" value="KRQ96567.1"/>
    <property type="molecule type" value="Genomic_DNA"/>
</dbReference>
<protein>
    <recommendedName>
        <fullName evidence="1">Serine aminopeptidase S33 domain-containing protein</fullName>
    </recommendedName>
</protein>
<sequence>MAAHVRERAPNRPFVVLGESFSGPIAVEIAAADPRAVGLVLASSFARHPLPAQFAALTRLLDLRWLPKRIIATALMGSEATPELTARLRHVLAALPREVLQYRAREVLRVDKRDRLRGVACPVLCLQGRFDRLVNRRQVDEIVAAQPRCHVHWFDSSHMLLATRPEAAAKAINQFCEHMDE</sequence>
<evidence type="ECO:0000313" key="2">
    <source>
        <dbReference type="EMBL" id="KRQ96567.1"/>
    </source>
</evidence>
<dbReference type="Pfam" id="PF12146">
    <property type="entry name" value="Hydrolase_4"/>
    <property type="match status" value="1"/>
</dbReference>
<reference evidence="2 3" key="1">
    <citation type="submission" date="2014-03" db="EMBL/GenBank/DDBJ databases">
        <title>Bradyrhizobium valentinum sp. nov., isolated from effective nodules of Lupinus mariae-josephae, a lupine endemic of basic-lime soils in Eastern Spain.</title>
        <authorList>
            <person name="Duran D."/>
            <person name="Rey L."/>
            <person name="Navarro A."/>
            <person name="Busquets A."/>
            <person name="Imperial J."/>
            <person name="Ruiz-Argueso T."/>
        </authorList>
    </citation>
    <scope>NUCLEOTIDE SEQUENCE [LARGE SCALE GENOMIC DNA]</scope>
    <source>
        <strain evidence="2 3">PAC68</strain>
    </source>
</reference>
<comment type="caution">
    <text evidence="2">The sequence shown here is derived from an EMBL/GenBank/DDBJ whole genome shotgun (WGS) entry which is preliminary data.</text>
</comment>
<dbReference type="STRING" id="280332.CQ12_08895"/>
<keyword evidence="3" id="KW-1185">Reference proteome</keyword>
<proteinExistence type="predicted"/>